<proteinExistence type="predicted"/>
<sequence>MKKTLIVAAFFVVTPADASPSLAICHNPYALCASSATVAVPGKTVKVNGNTFPMGVSVCPVLKGASIADLSLMNGSCKAPKGKVWSLFSNVKTYPVAPSWKSVTVTNRVFTSTSKPGGGFSNMWSMICTVRPEKVNGVTLADCVGPMNESPWTSTTVPPGAKIGTAAPVGFPNPVGGNFP</sequence>
<name>A0A6J5RD47_9CAUD</name>
<gene>
    <name evidence="1" type="ORF">UFOVP1193_60</name>
</gene>
<dbReference type="EMBL" id="LR797156">
    <property type="protein sequence ID" value="CAB4190425.1"/>
    <property type="molecule type" value="Genomic_DNA"/>
</dbReference>
<protein>
    <submittedName>
        <fullName evidence="1">Uncharacterized protein</fullName>
    </submittedName>
</protein>
<reference evidence="1" key="1">
    <citation type="submission" date="2020-05" db="EMBL/GenBank/DDBJ databases">
        <authorList>
            <person name="Chiriac C."/>
            <person name="Salcher M."/>
            <person name="Ghai R."/>
            <person name="Kavagutti S V."/>
        </authorList>
    </citation>
    <scope>NUCLEOTIDE SEQUENCE</scope>
</reference>
<accession>A0A6J5RD47</accession>
<organism evidence="1">
    <name type="scientific">uncultured Caudovirales phage</name>
    <dbReference type="NCBI Taxonomy" id="2100421"/>
    <lineage>
        <taxon>Viruses</taxon>
        <taxon>Duplodnaviria</taxon>
        <taxon>Heunggongvirae</taxon>
        <taxon>Uroviricota</taxon>
        <taxon>Caudoviricetes</taxon>
        <taxon>Peduoviridae</taxon>
        <taxon>Maltschvirus</taxon>
        <taxon>Maltschvirus maltsch</taxon>
    </lineage>
</organism>
<evidence type="ECO:0000313" key="1">
    <source>
        <dbReference type="EMBL" id="CAB4190425.1"/>
    </source>
</evidence>